<dbReference type="InterPro" id="IPR027417">
    <property type="entry name" value="P-loop_NTPase"/>
</dbReference>
<dbReference type="InterPro" id="IPR003495">
    <property type="entry name" value="CobW/HypB/UreG_nucleotide-bd"/>
</dbReference>
<name>A0A0L1JGC8_ASPN3</name>
<sequence>MSFPYKHFLLIGATSGIGKAMADRLIASGAKVTAVGRRQDRLDSFVRQHGEDKASAIAFDISKTEQATQFAKEAFAQHPDIDCVFLNAGVQHRHNLTSQETFKLDEFLNEVHVDFTSVVALAHAFLPYLTAKTEPVSFIFTGTNLAIVPACPMPAYSAAKAALNAFVLCFREQLKSTNVKVIELSPPAVQSELHDYMTPEVGRKVGMPLDQFIDEAFAGFQAGKDQVVVGSVADEKTFYEVLNKRRALFETLSKLLGSIHRQEPRRFQPTHTVYKAKMSPIPITIVTGFLGSGKTTLLLNLIPQLPQNYRLALLKNEFGDVAIDSQLASTQSISGVRELLNGCICCNLVGQLSDALNQLREEVKPDRIVIETSGSAFPATLAMEVNRLEREQPGSFVLDGVISVIDVENWEGYEDTSYTAKLQAKYTDLIIFNKWEKVSERRFDVCLDRVGDLEVQTPYVKSDKGRVDKDVLLGIDGALFAKDDGAGLTDGHHHDHDHKHGHGHKHGHQSEVEVLSVTLKSAQPEQTVDVSALEQLLLSAPKDEVYRIKGIMRCSTQSPPAESSDALAEPRPAASQDGTTRHYILNWAFGRWTFTPSEVVAETADPGEAARITFILARYESGKWKKKLETGGLVQIGEGNEGGELVVERLV</sequence>
<dbReference type="STRING" id="1509407.A0A0L1JGC8"/>
<dbReference type="SUPFAM" id="SSF51735">
    <property type="entry name" value="NAD(P)-binding Rossmann-fold domains"/>
    <property type="match status" value="1"/>
</dbReference>
<dbReference type="Gene3D" id="3.40.50.300">
    <property type="entry name" value="P-loop containing nucleotide triphosphate hydrolases"/>
    <property type="match status" value="1"/>
</dbReference>
<dbReference type="PANTHER" id="PTHR13748">
    <property type="entry name" value="COBW-RELATED"/>
    <property type="match status" value="1"/>
</dbReference>
<reference evidence="3 4" key="1">
    <citation type="submission" date="2014-06" db="EMBL/GenBank/DDBJ databases">
        <title>The Genome of the Aflatoxigenic Filamentous Fungus Aspergillus nomius.</title>
        <authorList>
            <person name="Moore M.G."/>
            <person name="Shannon B.M."/>
            <person name="Brian M.M."/>
        </authorList>
    </citation>
    <scope>NUCLEOTIDE SEQUENCE [LARGE SCALE GENOMIC DNA]</scope>
    <source>
        <strain evidence="3 4">NRRL 13137</strain>
    </source>
</reference>
<dbReference type="InterPro" id="IPR051316">
    <property type="entry name" value="Zinc-reg_GTPase_activator"/>
</dbReference>
<dbReference type="AlphaFoldDB" id="A0A0L1JGC8"/>
<dbReference type="Gene3D" id="3.40.50.720">
    <property type="entry name" value="NAD(P)-binding Rossmann-like Domain"/>
    <property type="match status" value="1"/>
</dbReference>
<dbReference type="Pfam" id="PF02492">
    <property type="entry name" value="cobW"/>
    <property type="match status" value="1"/>
</dbReference>
<evidence type="ECO:0000313" key="4">
    <source>
        <dbReference type="Proteomes" id="UP000037505"/>
    </source>
</evidence>
<dbReference type="CDD" id="cd03112">
    <property type="entry name" value="CobW-like"/>
    <property type="match status" value="1"/>
</dbReference>
<dbReference type="OrthoDB" id="259708at2759"/>
<gene>
    <name evidence="3" type="ORF">ANOM_000867</name>
</gene>
<evidence type="ECO:0000256" key="1">
    <source>
        <dbReference type="SAM" id="MobiDB-lite"/>
    </source>
</evidence>
<dbReference type="SUPFAM" id="SSF52540">
    <property type="entry name" value="P-loop containing nucleoside triphosphate hydrolases"/>
    <property type="match status" value="1"/>
</dbReference>
<dbReference type="PRINTS" id="PR00081">
    <property type="entry name" value="GDHRDH"/>
</dbReference>
<feature type="domain" description="CobW/HypB/UreG nucleotide-binding" evidence="2">
    <location>
        <begin position="282"/>
        <end position="457"/>
    </location>
</feature>
<proteinExistence type="predicted"/>
<dbReference type="GO" id="GO:0005737">
    <property type="term" value="C:cytoplasm"/>
    <property type="evidence" value="ECO:0007669"/>
    <property type="project" value="TreeGrafter"/>
</dbReference>
<accession>A0A0L1JGC8</accession>
<comment type="caution">
    <text evidence="3">The sequence shown here is derived from an EMBL/GenBank/DDBJ whole genome shotgun (WGS) entry which is preliminary data.</text>
</comment>
<evidence type="ECO:0000259" key="2">
    <source>
        <dbReference type="Pfam" id="PF02492"/>
    </source>
</evidence>
<dbReference type="PANTHER" id="PTHR13748:SF62">
    <property type="entry name" value="COBW DOMAIN-CONTAINING PROTEIN"/>
    <property type="match status" value="1"/>
</dbReference>
<keyword evidence="4" id="KW-1185">Reference proteome</keyword>
<dbReference type="RefSeq" id="XP_015411685.1">
    <property type="nucleotide sequence ID" value="XM_015546125.1"/>
</dbReference>
<evidence type="ECO:0000313" key="3">
    <source>
        <dbReference type="EMBL" id="KNG90762.1"/>
    </source>
</evidence>
<dbReference type="Proteomes" id="UP000037505">
    <property type="component" value="Unassembled WGS sequence"/>
</dbReference>
<dbReference type="InterPro" id="IPR036291">
    <property type="entry name" value="NAD(P)-bd_dom_sf"/>
</dbReference>
<dbReference type="InterPro" id="IPR002347">
    <property type="entry name" value="SDR_fam"/>
</dbReference>
<dbReference type="EMBL" id="JNOM01000009">
    <property type="protein sequence ID" value="KNG90762.1"/>
    <property type="molecule type" value="Genomic_DNA"/>
</dbReference>
<dbReference type="Pfam" id="PF00106">
    <property type="entry name" value="adh_short"/>
    <property type="match status" value="1"/>
</dbReference>
<feature type="region of interest" description="Disordered" evidence="1">
    <location>
        <begin position="556"/>
        <end position="575"/>
    </location>
</feature>
<feature type="region of interest" description="Disordered" evidence="1">
    <location>
        <begin position="487"/>
        <end position="510"/>
    </location>
</feature>
<protein>
    <recommendedName>
        <fullName evidence="2">CobW/HypB/UreG nucleotide-binding domain-containing protein</fullName>
    </recommendedName>
</protein>
<dbReference type="GeneID" id="26802671"/>
<organism evidence="3 4">
    <name type="scientific">Aspergillus nomiae NRRL (strain ATCC 15546 / NRRL 13137 / CBS 260.88 / M93)</name>
    <dbReference type="NCBI Taxonomy" id="1509407"/>
    <lineage>
        <taxon>Eukaryota</taxon>
        <taxon>Fungi</taxon>
        <taxon>Dikarya</taxon>
        <taxon>Ascomycota</taxon>
        <taxon>Pezizomycotina</taxon>
        <taxon>Eurotiomycetes</taxon>
        <taxon>Eurotiomycetidae</taxon>
        <taxon>Eurotiales</taxon>
        <taxon>Aspergillaceae</taxon>
        <taxon>Aspergillus</taxon>
        <taxon>Aspergillus subgen. Circumdati</taxon>
    </lineage>
</organism>
<feature type="compositionally biased region" description="Basic residues" evidence="1">
    <location>
        <begin position="495"/>
        <end position="507"/>
    </location>
</feature>